<feature type="domain" description="DUF7587" evidence="2">
    <location>
        <begin position="255"/>
        <end position="404"/>
    </location>
</feature>
<evidence type="ECO:0000313" key="3">
    <source>
        <dbReference type="EMBL" id="KAF2483855.1"/>
    </source>
</evidence>
<evidence type="ECO:0000259" key="2">
    <source>
        <dbReference type="Pfam" id="PF24494"/>
    </source>
</evidence>
<dbReference type="OrthoDB" id="5397734at2759"/>
<protein>
    <recommendedName>
        <fullName evidence="2">DUF7587 domain-containing protein</fullName>
    </recommendedName>
</protein>
<evidence type="ECO:0000256" key="1">
    <source>
        <dbReference type="SAM" id="MobiDB-lite"/>
    </source>
</evidence>
<feature type="compositionally biased region" description="Acidic residues" evidence="1">
    <location>
        <begin position="629"/>
        <end position="641"/>
    </location>
</feature>
<dbReference type="Proteomes" id="UP000799767">
    <property type="component" value="Unassembled WGS sequence"/>
</dbReference>
<accession>A0A6A6PV63</accession>
<dbReference type="AlphaFoldDB" id="A0A6A6PV63"/>
<dbReference type="InterPro" id="IPR056009">
    <property type="entry name" value="DUF7587"/>
</dbReference>
<dbReference type="GeneID" id="54477877"/>
<dbReference type="EMBL" id="MU001634">
    <property type="protein sequence ID" value="KAF2483855.1"/>
    <property type="molecule type" value="Genomic_DNA"/>
</dbReference>
<dbReference type="Pfam" id="PF24494">
    <property type="entry name" value="DUF7587"/>
    <property type="match status" value="1"/>
</dbReference>
<gene>
    <name evidence="3" type="ORF">BDY17DRAFT_322753</name>
</gene>
<sequence>MPASRKTTASRGIASGKLVWDTELRLALLLLKEDFRYSNPKAARVFGLLFKDHLRSCGVADPTPASIASQYYEKTVDSARKRWGPALRASPEQRQAMKARIDAVIDDSVVLGATQDHIRSFLYQPNASGVSRVTKRKDPAIIRSPKTPNPVVAVQENESEEFMQDLASTAPSTSPKTPRYMNAPNSSEEFMRDVASNTLPISPRTPRRKKTPDPNATVPFRTSSGRIIMITPEKNRIAKLPLVPIADTIAHPNVPLLFRNWCPGETQSPLTEDGFVAKRFAYTNIPPPPPPVLRSRHFPWDSFASHLNGSPVTSPFVSTSFNLPWIIRQGWELAKNGRHANISVIDPSLLSREAMFHVQPFQAALARKYCFDDGAWMYKGQYEMLVWAGIPKEAITFTFPFQKLVNLASADAAVGQILRLQQLSSPFSFSTKILPVFKAQSLPLSSPNVVALATLCRTLRISVTRPNAISCLVSDVVQGFALKLEYHTKAEWARLATTFANAFCSKNTLHSDYENTRWAFLDGCRWATGEPNARQKPMHLSKMLSRSAKIGLASPGEILMHDIDLARRSVQALEREQWEMSRGVVERGFLIEDARRVEEQVDEMEVDEMEVDIGDVGVGGEHAGIVYERDDEEDGDGDYDDNGSVFEL</sequence>
<name>A0A6A6PV63_9PEZI</name>
<reference evidence="3" key="1">
    <citation type="journal article" date="2020" name="Stud. Mycol.">
        <title>101 Dothideomycetes genomes: a test case for predicting lifestyles and emergence of pathogens.</title>
        <authorList>
            <person name="Haridas S."/>
            <person name="Albert R."/>
            <person name="Binder M."/>
            <person name="Bloem J."/>
            <person name="Labutti K."/>
            <person name="Salamov A."/>
            <person name="Andreopoulos B."/>
            <person name="Baker S."/>
            <person name="Barry K."/>
            <person name="Bills G."/>
            <person name="Bluhm B."/>
            <person name="Cannon C."/>
            <person name="Castanera R."/>
            <person name="Culley D."/>
            <person name="Daum C."/>
            <person name="Ezra D."/>
            <person name="Gonzalez J."/>
            <person name="Henrissat B."/>
            <person name="Kuo A."/>
            <person name="Liang C."/>
            <person name="Lipzen A."/>
            <person name="Lutzoni F."/>
            <person name="Magnuson J."/>
            <person name="Mondo S."/>
            <person name="Nolan M."/>
            <person name="Ohm R."/>
            <person name="Pangilinan J."/>
            <person name="Park H.-J."/>
            <person name="Ramirez L."/>
            <person name="Alfaro M."/>
            <person name="Sun H."/>
            <person name="Tritt A."/>
            <person name="Yoshinaga Y."/>
            <person name="Zwiers L.-H."/>
            <person name="Turgeon B."/>
            <person name="Goodwin S."/>
            <person name="Spatafora J."/>
            <person name="Crous P."/>
            <person name="Grigoriev I."/>
        </authorList>
    </citation>
    <scope>NUCLEOTIDE SEQUENCE</scope>
    <source>
        <strain evidence="3">CBS 113389</strain>
    </source>
</reference>
<proteinExistence type="predicted"/>
<keyword evidence="4" id="KW-1185">Reference proteome</keyword>
<feature type="region of interest" description="Disordered" evidence="1">
    <location>
        <begin position="198"/>
        <end position="220"/>
    </location>
</feature>
<feature type="region of interest" description="Disordered" evidence="1">
    <location>
        <begin position="626"/>
        <end position="648"/>
    </location>
</feature>
<evidence type="ECO:0000313" key="4">
    <source>
        <dbReference type="Proteomes" id="UP000799767"/>
    </source>
</evidence>
<organism evidence="3 4">
    <name type="scientific">Neohortaea acidophila</name>
    <dbReference type="NCBI Taxonomy" id="245834"/>
    <lineage>
        <taxon>Eukaryota</taxon>
        <taxon>Fungi</taxon>
        <taxon>Dikarya</taxon>
        <taxon>Ascomycota</taxon>
        <taxon>Pezizomycotina</taxon>
        <taxon>Dothideomycetes</taxon>
        <taxon>Dothideomycetidae</taxon>
        <taxon>Mycosphaerellales</taxon>
        <taxon>Teratosphaeriaceae</taxon>
        <taxon>Neohortaea</taxon>
    </lineage>
</organism>
<dbReference type="RefSeq" id="XP_033590425.1">
    <property type="nucleotide sequence ID" value="XM_033736875.1"/>
</dbReference>